<protein>
    <submittedName>
        <fullName evidence="3">Uncharacterized protein LOC107422704</fullName>
    </submittedName>
</protein>
<dbReference type="PANTHER" id="PTHR16469">
    <property type="entry name" value="UBIQUITIN-ASSOCIATED AND SH3 DOMAIN-CONTAINING BA-RELATED"/>
    <property type="match status" value="1"/>
</dbReference>
<dbReference type="Gene3D" id="3.40.50.1240">
    <property type="entry name" value="Phosphoglycerate mutase-like"/>
    <property type="match status" value="1"/>
</dbReference>
<reference evidence="3" key="1">
    <citation type="submission" date="2025-08" db="UniProtKB">
        <authorList>
            <consortium name="RefSeq"/>
        </authorList>
    </citation>
    <scope>IDENTIFICATION</scope>
    <source>
        <tissue evidence="3">Seedling</tissue>
    </source>
</reference>
<keyword evidence="2" id="KW-1185">Reference proteome</keyword>
<dbReference type="RefSeq" id="XP_015887691.3">
    <property type="nucleotide sequence ID" value="XM_016032205.4"/>
</dbReference>
<proteinExistence type="predicted"/>
<evidence type="ECO:0000313" key="3">
    <source>
        <dbReference type="RefSeq" id="XP_015887691.3"/>
    </source>
</evidence>
<name>A0A6P4ANK5_ZIZJJ</name>
<dbReference type="InterPro" id="IPR051710">
    <property type="entry name" value="Phosphatase_SH3-domain"/>
</dbReference>
<evidence type="ECO:0000256" key="1">
    <source>
        <dbReference type="SAM" id="MobiDB-lite"/>
    </source>
</evidence>
<gene>
    <name evidence="3" type="primary">LOC107422704</name>
</gene>
<sequence length="284" mass="31094">MDSSEALHSNNGSNNHDNTTTANHYQNVVVMRHGDRLDNFDPLWVSKAARPWDPPLVDEGKKRAFATGQKLRTHLGFPIHRVFVSPFIRCVQTASEVVSGLSAPLDDDSNGVSCREDTIGPSNIKVSIEYGLCEMLNREAIRAESAPKDGEFGFKISELEPILPSGSVDHSVEPVYKEPPKWGETVIGARTRYAKIVQTLADRYPTENLLLVTHGEGVGVSVSAHKEGVTVYEVQYCAFAELRRPIIINKDQSSTPGNFEVLTQNGQTGISFCPSDSSAVAVNQ</sequence>
<dbReference type="InterPro" id="IPR012398">
    <property type="entry name" value="PRIB5"/>
</dbReference>
<dbReference type="CDD" id="cd07040">
    <property type="entry name" value="HP"/>
    <property type="match status" value="1"/>
</dbReference>
<dbReference type="InterPro" id="IPR013078">
    <property type="entry name" value="His_Pase_superF_clade-1"/>
</dbReference>
<accession>A0A6P4ANK5</accession>
<dbReference type="Proteomes" id="UP001652623">
    <property type="component" value="Chromosome 7"/>
</dbReference>
<dbReference type="PANTHER" id="PTHR16469:SF27">
    <property type="entry name" value="UBIQUITIN-ASSOCIATED AND SH3 DOMAIN-CONTAINING BA-RELATED"/>
    <property type="match status" value="1"/>
</dbReference>
<feature type="region of interest" description="Disordered" evidence="1">
    <location>
        <begin position="1"/>
        <end position="20"/>
    </location>
</feature>
<organism evidence="2 3">
    <name type="scientific">Ziziphus jujuba</name>
    <name type="common">Chinese jujube</name>
    <name type="synonym">Ziziphus sativa</name>
    <dbReference type="NCBI Taxonomy" id="326968"/>
    <lineage>
        <taxon>Eukaryota</taxon>
        <taxon>Viridiplantae</taxon>
        <taxon>Streptophyta</taxon>
        <taxon>Embryophyta</taxon>
        <taxon>Tracheophyta</taxon>
        <taxon>Spermatophyta</taxon>
        <taxon>Magnoliopsida</taxon>
        <taxon>eudicotyledons</taxon>
        <taxon>Gunneridae</taxon>
        <taxon>Pentapetalae</taxon>
        <taxon>rosids</taxon>
        <taxon>fabids</taxon>
        <taxon>Rosales</taxon>
        <taxon>Rhamnaceae</taxon>
        <taxon>Paliureae</taxon>
        <taxon>Ziziphus</taxon>
    </lineage>
</organism>
<dbReference type="SUPFAM" id="SSF53254">
    <property type="entry name" value="Phosphoglycerate mutase-like"/>
    <property type="match status" value="1"/>
</dbReference>
<dbReference type="PIRSF" id="PIRSF015897">
    <property type="entry name" value="PRIB5"/>
    <property type="match status" value="1"/>
</dbReference>
<dbReference type="GeneID" id="107422704"/>
<dbReference type="InterPro" id="IPR029033">
    <property type="entry name" value="His_PPase_superfam"/>
</dbReference>
<evidence type="ECO:0000313" key="2">
    <source>
        <dbReference type="Proteomes" id="UP001652623"/>
    </source>
</evidence>
<dbReference type="Pfam" id="PF00300">
    <property type="entry name" value="His_Phos_1"/>
    <property type="match status" value="1"/>
</dbReference>